<dbReference type="PANTHER" id="PTHR35099:SF2">
    <property type="entry name" value="OS02G0182700 PROTEIN"/>
    <property type="match status" value="1"/>
</dbReference>
<evidence type="ECO:0000313" key="2">
    <source>
        <dbReference type="EMBL" id="GFS42607.1"/>
    </source>
</evidence>
<dbReference type="Proteomes" id="UP000585474">
    <property type="component" value="Unassembled WGS sequence"/>
</dbReference>
<evidence type="ECO:0000313" key="3">
    <source>
        <dbReference type="Proteomes" id="UP000585474"/>
    </source>
</evidence>
<organism evidence="2 3">
    <name type="scientific">Actinidia rufa</name>
    <dbReference type="NCBI Taxonomy" id="165716"/>
    <lineage>
        <taxon>Eukaryota</taxon>
        <taxon>Viridiplantae</taxon>
        <taxon>Streptophyta</taxon>
        <taxon>Embryophyta</taxon>
        <taxon>Tracheophyta</taxon>
        <taxon>Spermatophyta</taxon>
        <taxon>Magnoliopsida</taxon>
        <taxon>eudicotyledons</taxon>
        <taxon>Gunneridae</taxon>
        <taxon>Pentapetalae</taxon>
        <taxon>asterids</taxon>
        <taxon>Ericales</taxon>
        <taxon>Actinidiaceae</taxon>
        <taxon>Actinidia</taxon>
    </lineage>
</organism>
<keyword evidence="3" id="KW-1185">Reference proteome</keyword>
<sequence>MTTDEWVTTALADDAVVAELLLRMKQSSDSSASQHLKPPPAWGHRQRRSKPQATTSRKERESMRFSPTTPLSWSSGGGASDGSDESCRPSDRSSVSRSKLSDRLIRCRGWLSFSILGIGVSFPLLA</sequence>
<accession>A0A7J0DUJ3</accession>
<name>A0A7J0DUJ3_9ERIC</name>
<gene>
    <name evidence="2" type="ORF">Acr_00g0080850</name>
</gene>
<protein>
    <submittedName>
        <fullName evidence="2">Uncharacterized protein</fullName>
    </submittedName>
</protein>
<proteinExistence type="predicted"/>
<evidence type="ECO:0000256" key="1">
    <source>
        <dbReference type="SAM" id="MobiDB-lite"/>
    </source>
</evidence>
<reference evidence="3" key="1">
    <citation type="submission" date="2019-07" db="EMBL/GenBank/DDBJ databases">
        <title>De Novo Assembly of kiwifruit Actinidia rufa.</title>
        <authorList>
            <person name="Sugita-Konishi S."/>
            <person name="Sato K."/>
            <person name="Mori E."/>
            <person name="Abe Y."/>
            <person name="Kisaki G."/>
            <person name="Hamano K."/>
            <person name="Suezawa K."/>
            <person name="Otani M."/>
            <person name="Fukuda T."/>
            <person name="Manabe T."/>
            <person name="Gomi K."/>
            <person name="Tabuchi M."/>
            <person name="Akimitsu K."/>
            <person name="Kataoka I."/>
        </authorList>
    </citation>
    <scope>NUCLEOTIDE SEQUENCE [LARGE SCALE GENOMIC DNA]</scope>
    <source>
        <strain evidence="3">cv. Fuchu</strain>
    </source>
</reference>
<dbReference type="EMBL" id="BJWL01000401">
    <property type="protein sequence ID" value="GFS42607.1"/>
    <property type="molecule type" value="Genomic_DNA"/>
</dbReference>
<feature type="region of interest" description="Disordered" evidence="1">
    <location>
        <begin position="27"/>
        <end position="101"/>
    </location>
</feature>
<dbReference type="PANTHER" id="PTHR35099">
    <property type="entry name" value="OS02G0182700 PROTEIN"/>
    <property type="match status" value="1"/>
</dbReference>
<dbReference type="AlphaFoldDB" id="A0A7J0DUJ3"/>
<dbReference type="OrthoDB" id="1696863at2759"/>
<comment type="caution">
    <text evidence="2">The sequence shown here is derived from an EMBL/GenBank/DDBJ whole genome shotgun (WGS) entry which is preliminary data.</text>
</comment>